<dbReference type="InterPro" id="IPR058570">
    <property type="entry name" value="HROB_OB"/>
</dbReference>
<evidence type="ECO:0000256" key="1">
    <source>
        <dbReference type="SAM" id="MobiDB-lite"/>
    </source>
</evidence>
<feature type="compositionally biased region" description="Low complexity" evidence="1">
    <location>
        <begin position="274"/>
        <end position="287"/>
    </location>
</feature>
<dbReference type="RefSeq" id="XP_002499982.1">
    <property type="nucleotide sequence ID" value="XM_002499936.1"/>
</dbReference>
<dbReference type="Proteomes" id="UP000002009">
    <property type="component" value="Chromosome 2"/>
</dbReference>
<name>C1E049_MICCC</name>
<dbReference type="OMA" id="NCAWILE"/>
<feature type="compositionally biased region" description="Basic and acidic residues" evidence="1">
    <location>
        <begin position="18"/>
        <end position="30"/>
    </location>
</feature>
<dbReference type="EMBL" id="CP001323">
    <property type="protein sequence ID" value="ACO61240.1"/>
    <property type="molecule type" value="Genomic_DNA"/>
</dbReference>
<accession>C1E049</accession>
<evidence type="ECO:0000259" key="2">
    <source>
        <dbReference type="Pfam" id="PF15072"/>
    </source>
</evidence>
<dbReference type="Pfam" id="PF15072">
    <property type="entry name" value="HROB"/>
    <property type="match status" value="1"/>
</dbReference>
<dbReference type="PANTHER" id="PTHR14523:SF1">
    <property type="entry name" value="HOMOLOGOUS RECOMBINATION OB-FOLD PROTEIN"/>
    <property type="match status" value="1"/>
</dbReference>
<feature type="compositionally biased region" description="Basic and acidic residues" evidence="1">
    <location>
        <begin position="323"/>
        <end position="347"/>
    </location>
</feature>
<dbReference type="KEGG" id="mis:MICPUN_56313"/>
<evidence type="ECO:0000313" key="4">
    <source>
        <dbReference type="Proteomes" id="UP000002009"/>
    </source>
</evidence>
<feature type="compositionally biased region" description="Basic and acidic residues" evidence="1">
    <location>
        <begin position="371"/>
        <end position="398"/>
    </location>
</feature>
<feature type="domain" description="Homologous recombination OB-fold protein OB-fold" evidence="2">
    <location>
        <begin position="113"/>
        <end position="197"/>
    </location>
</feature>
<feature type="region of interest" description="Disordered" evidence="1">
    <location>
        <begin position="234"/>
        <end position="401"/>
    </location>
</feature>
<dbReference type="InterPro" id="IPR028045">
    <property type="entry name" value="HROB"/>
</dbReference>
<keyword evidence="4" id="KW-1185">Reference proteome</keyword>
<feature type="region of interest" description="Disordered" evidence="1">
    <location>
        <begin position="1"/>
        <end position="55"/>
    </location>
</feature>
<dbReference type="GO" id="GO:0000725">
    <property type="term" value="P:recombinational repair"/>
    <property type="evidence" value="ECO:0007669"/>
    <property type="project" value="InterPro"/>
</dbReference>
<dbReference type="PANTHER" id="PTHR14523">
    <property type="entry name" value="UNCHARACTERIZED PROTEIN C17ORF53 HOMOLOG"/>
    <property type="match status" value="1"/>
</dbReference>
<evidence type="ECO:0000313" key="3">
    <source>
        <dbReference type="EMBL" id="ACO61240.1"/>
    </source>
</evidence>
<dbReference type="eggNOG" id="ENOG502SD3H">
    <property type="taxonomic scope" value="Eukaryota"/>
</dbReference>
<dbReference type="OrthoDB" id="550780at2759"/>
<sequence>MATGRRRIPGPAGALQEALRRGRDPDKIEAGDGAGPSGNPPPGSRTAGEAGLPGAIRPDEPYWQINLREHWAFKLGSWRRALDTIDVDQFEPTNPLLKTNCAWILEGGWKTTRCQRLCVAILNNSRSEFGDMNIVVGDPTGQIRCVVHKDVVQADSDAIRKGGSLLLKNVPVITFPECIEHMLVVTENELVQCFAPEEEPYLTKKHFDTAEELAAAVSRSMGMSEEDIEAGLAARASQGTPGREGPGASQGTPKSDRKADAAGVFEGKGAASEARTPTPAKAKASTAGWGRANVVVDNGTDDEDSDKEDAVLASQGPNSPEVVARRLHDQVLELERVQHERDEEARRRERKRKDAPRSPGGQQGVETAFDDPPREPAPETEGKDGEKEEAKDGAKESDGGVSAFALAAANLLGGKK</sequence>
<dbReference type="AlphaFoldDB" id="C1E049"/>
<reference evidence="3 4" key="1">
    <citation type="journal article" date="2009" name="Science">
        <title>Green evolution and dynamic adaptations revealed by genomes of the marine picoeukaryotes Micromonas.</title>
        <authorList>
            <person name="Worden A.Z."/>
            <person name="Lee J.H."/>
            <person name="Mock T."/>
            <person name="Rouze P."/>
            <person name="Simmons M.P."/>
            <person name="Aerts A.L."/>
            <person name="Allen A.E."/>
            <person name="Cuvelier M.L."/>
            <person name="Derelle E."/>
            <person name="Everett M.V."/>
            <person name="Foulon E."/>
            <person name="Grimwood J."/>
            <person name="Gundlach H."/>
            <person name="Henrissat B."/>
            <person name="Napoli C."/>
            <person name="McDonald S.M."/>
            <person name="Parker M.S."/>
            <person name="Rombauts S."/>
            <person name="Salamov A."/>
            <person name="Von Dassow P."/>
            <person name="Badger J.H."/>
            <person name="Coutinho P.M."/>
            <person name="Demir E."/>
            <person name="Dubchak I."/>
            <person name="Gentemann C."/>
            <person name="Eikrem W."/>
            <person name="Gready J.E."/>
            <person name="John U."/>
            <person name="Lanier W."/>
            <person name="Lindquist E.A."/>
            <person name="Lucas S."/>
            <person name="Mayer K.F."/>
            <person name="Moreau H."/>
            <person name="Not F."/>
            <person name="Otillar R."/>
            <person name="Panaud O."/>
            <person name="Pangilinan J."/>
            <person name="Paulsen I."/>
            <person name="Piegu B."/>
            <person name="Poliakov A."/>
            <person name="Robbens S."/>
            <person name="Schmutz J."/>
            <person name="Toulza E."/>
            <person name="Wyss T."/>
            <person name="Zelensky A."/>
            <person name="Zhou K."/>
            <person name="Armbrust E.V."/>
            <person name="Bhattacharya D."/>
            <person name="Goodenough U.W."/>
            <person name="Van de Peer Y."/>
            <person name="Grigoriev I.V."/>
        </authorList>
    </citation>
    <scope>NUCLEOTIDE SEQUENCE [LARGE SCALE GENOMIC DNA]</scope>
    <source>
        <strain evidence="4">RCC299 / NOUM17</strain>
    </source>
</reference>
<proteinExistence type="predicted"/>
<dbReference type="InParanoid" id="C1E049"/>
<dbReference type="GeneID" id="8240692"/>
<organism evidence="3 4">
    <name type="scientific">Micromonas commoda (strain RCC299 / NOUM17 / CCMP2709)</name>
    <name type="common">Picoplanktonic green alga</name>
    <dbReference type="NCBI Taxonomy" id="296587"/>
    <lineage>
        <taxon>Eukaryota</taxon>
        <taxon>Viridiplantae</taxon>
        <taxon>Chlorophyta</taxon>
        <taxon>Mamiellophyceae</taxon>
        <taxon>Mamiellales</taxon>
        <taxon>Mamiellaceae</taxon>
        <taxon>Micromonas</taxon>
    </lineage>
</organism>
<gene>
    <name evidence="3" type="ORF">MICPUN_56313</name>
</gene>
<protein>
    <recommendedName>
        <fullName evidence="2">Homologous recombination OB-fold protein OB-fold domain-containing protein</fullName>
    </recommendedName>
</protein>